<gene>
    <name evidence="2" type="ORF">BDQ94DRAFT_133243</name>
</gene>
<dbReference type="Pfam" id="PF00326">
    <property type="entry name" value="Peptidase_S9"/>
    <property type="match status" value="1"/>
</dbReference>
<accession>A0A3F3QJU8</accession>
<dbReference type="GO" id="GO:0006508">
    <property type="term" value="P:proteolysis"/>
    <property type="evidence" value="ECO:0007669"/>
    <property type="project" value="InterPro"/>
</dbReference>
<dbReference type="AlphaFoldDB" id="A0A3F3QJU8"/>
<sequence length="665" mass="72712">MATPAEAQTAPFGTWDSPITAATLTSKGISFSGIAATADGTIYVNEGRPAEEGRNCIVEWRNNQPRDVLPAAYSARTAVHGYGGAAFNITSDGKVIFADWKTHGVYILDPATCDVTAAVEPDEKIWYAAFNSHPKRPELVFAIREDHHGKEVVNELVVINTGNKKVEVAATGADFYSHPTFSPAGDRVSWIQWNHPEMPWTGTELFSAPWKDEKVGTPVKLAGNGDEESILQPRWGPDGTLFFVSDRTGYWQFYRWSPEGSDEPRAIVIEGLEKGEFAHPEWLLGSCTYVLPNANTIVAAWTQNATERLVIIDLEKNTYTFPAHIASLTGIQHSAVALTSPTSIAVIASTPTAPSTVYHISLTNNDASAPTVLRSSTSVTISDSYFSRAQHISFPRTISTHPNTLSHAFFLPPTNPKYSSAPGELPPLIITIHGGPTIHTDPGLSMMWQYYTTRGYAVALLNYAGSSGYGRAYRKLLNGSWGVLDVHDAADCARYLISEGKVHPSRIGITGVSSGGYATLQAICMFPTLFTGAVSVSGISDVEALVAETHKFESHYAFRLLFDDKVPETEEEKRKVYRERSPRFHADKIKAKLLLLQGTDDEIVPLNQAQAMADDVQRSGGVAKLVIFEGEGHGYPRKAENGLQAKEVEEGWWKENLAEVKGERV</sequence>
<organism evidence="2 3">
    <name type="scientific">Aspergillus welwitschiae</name>
    <dbReference type="NCBI Taxonomy" id="1341132"/>
    <lineage>
        <taxon>Eukaryota</taxon>
        <taxon>Fungi</taxon>
        <taxon>Dikarya</taxon>
        <taxon>Ascomycota</taxon>
        <taxon>Pezizomycotina</taxon>
        <taxon>Eurotiomycetes</taxon>
        <taxon>Eurotiomycetidae</taxon>
        <taxon>Eurotiales</taxon>
        <taxon>Aspergillaceae</taxon>
        <taxon>Aspergillus</taxon>
        <taxon>Aspergillus subgen. Circumdati</taxon>
    </lineage>
</organism>
<dbReference type="PANTHER" id="PTHR43056">
    <property type="entry name" value="PEPTIDASE S9 PROLYL OLIGOPEPTIDASE"/>
    <property type="match status" value="1"/>
</dbReference>
<dbReference type="GeneID" id="38132585"/>
<evidence type="ECO:0000313" key="2">
    <source>
        <dbReference type="EMBL" id="RDH39528.1"/>
    </source>
</evidence>
<dbReference type="SUPFAM" id="SSF82171">
    <property type="entry name" value="DPP6 N-terminal domain-like"/>
    <property type="match status" value="1"/>
</dbReference>
<dbReference type="SUPFAM" id="SSF53474">
    <property type="entry name" value="alpha/beta-Hydrolases"/>
    <property type="match status" value="1"/>
</dbReference>
<proteinExistence type="predicted"/>
<protein>
    <submittedName>
        <fullName evidence="2">Alpha/beta-hydrolase</fullName>
    </submittedName>
</protein>
<dbReference type="Gene3D" id="3.40.50.1820">
    <property type="entry name" value="alpha/beta hydrolase"/>
    <property type="match status" value="1"/>
</dbReference>
<dbReference type="InterPro" id="IPR001375">
    <property type="entry name" value="Peptidase_S9_cat"/>
</dbReference>
<dbReference type="RefSeq" id="XP_026632550.1">
    <property type="nucleotide sequence ID" value="XM_026764229.1"/>
</dbReference>
<dbReference type="FunFam" id="2.120.10.30:FF:000091">
    <property type="entry name" value="Aminopeptidase C"/>
    <property type="match status" value="1"/>
</dbReference>
<dbReference type="InterPro" id="IPR050585">
    <property type="entry name" value="Xaa-Pro_dipeptidyl-ppase/CocE"/>
</dbReference>
<dbReference type="Proteomes" id="UP000253729">
    <property type="component" value="Unassembled WGS sequence"/>
</dbReference>
<keyword evidence="3" id="KW-1185">Reference proteome</keyword>
<evidence type="ECO:0000313" key="3">
    <source>
        <dbReference type="Proteomes" id="UP000253729"/>
    </source>
</evidence>
<dbReference type="GO" id="GO:0008236">
    <property type="term" value="F:serine-type peptidase activity"/>
    <property type="evidence" value="ECO:0007669"/>
    <property type="project" value="InterPro"/>
</dbReference>
<reference evidence="2 3" key="1">
    <citation type="submission" date="2018-07" db="EMBL/GenBank/DDBJ databases">
        <title>The genomes of Aspergillus section Nigri reveals drivers in fungal speciation.</title>
        <authorList>
            <consortium name="DOE Joint Genome Institute"/>
            <person name="Vesth T.C."/>
            <person name="Nybo J."/>
            <person name="Theobald S."/>
            <person name="Brandl J."/>
            <person name="Frisvad J.C."/>
            <person name="Nielsen K.F."/>
            <person name="Lyhne E.K."/>
            <person name="Kogle M.E."/>
            <person name="Kuo A."/>
            <person name="Riley R."/>
            <person name="Clum A."/>
            <person name="Nolan M."/>
            <person name="Lipzen A."/>
            <person name="Salamov A."/>
            <person name="Henrissat B."/>
            <person name="Wiebenga A."/>
            <person name="De vries R.P."/>
            <person name="Grigoriev I.V."/>
            <person name="Mortensen U.H."/>
            <person name="Andersen M.R."/>
            <person name="Baker S.E."/>
        </authorList>
    </citation>
    <scope>NUCLEOTIDE SEQUENCE [LARGE SCALE GENOMIC DNA]</scope>
    <source>
        <strain evidence="2 3">CBS 139.54b</strain>
    </source>
</reference>
<name>A0A3F3QJU8_9EURO</name>
<dbReference type="InterPro" id="IPR029058">
    <property type="entry name" value="AB_hydrolase_fold"/>
</dbReference>
<dbReference type="PANTHER" id="PTHR43056:SF5">
    <property type="entry name" value="PEPTIDASE S9 PROLYL OLIGOPEPTIDASE CATALYTIC DOMAIN-CONTAINING PROTEIN"/>
    <property type="match status" value="1"/>
</dbReference>
<evidence type="ECO:0000259" key="1">
    <source>
        <dbReference type="Pfam" id="PF00326"/>
    </source>
</evidence>
<dbReference type="STRING" id="1341132.A0A3F3QJU8"/>
<dbReference type="InterPro" id="IPR011042">
    <property type="entry name" value="6-blade_b-propeller_TolB-like"/>
</dbReference>
<keyword evidence="2" id="KW-0378">Hydrolase</keyword>
<feature type="domain" description="Peptidase S9 prolyl oligopeptidase catalytic" evidence="1">
    <location>
        <begin position="446"/>
        <end position="658"/>
    </location>
</feature>
<dbReference type="FunFam" id="3.40.50.1820:FF:000274">
    <property type="entry name" value="Aminopeptidase C"/>
    <property type="match status" value="1"/>
</dbReference>
<dbReference type="EMBL" id="KZ852032">
    <property type="protein sequence ID" value="RDH39528.1"/>
    <property type="molecule type" value="Genomic_DNA"/>
</dbReference>
<dbReference type="Gene3D" id="2.120.10.30">
    <property type="entry name" value="TolB, C-terminal domain"/>
    <property type="match status" value="1"/>
</dbReference>